<reference evidence="1 2" key="1">
    <citation type="journal article" date="2019" name="Nat. Ecol. Evol.">
        <title>Megaphylogeny resolves global patterns of mushroom evolution.</title>
        <authorList>
            <person name="Varga T."/>
            <person name="Krizsan K."/>
            <person name="Foldi C."/>
            <person name="Dima B."/>
            <person name="Sanchez-Garcia M."/>
            <person name="Sanchez-Ramirez S."/>
            <person name="Szollosi G.J."/>
            <person name="Szarkandi J.G."/>
            <person name="Papp V."/>
            <person name="Albert L."/>
            <person name="Andreopoulos W."/>
            <person name="Angelini C."/>
            <person name="Antonin V."/>
            <person name="Barry K.W."/>
            <person name="Bougher N.L."/>
            <person name="Buchanan P."/>
            <person name="Buyck B."/>
            <person name="Bense V."/>
            <person name="Catcheside P."/>
            <person name="Chovatia M."/>
            <person name="Cooper J."/>
            <person name="Damon W."/>
            <person name="Desjardin D."/>
            <person name="Finy P."/>
            <person name="Geml J."/>
            <person name="Haridas S."/>
            <person name="Hughes K."/>
            <person name="Justo A."/>
            <person name="Karasinski D."/>
            <person name="Kautmanova I."/>
            <person name="Kiss B."/>
            <person name="Kocsube S."/>
            <person name="Kotiranta H."/>
            <person name="LaButti K.M."/>
            <person name="Lechner B.E."/>
            <person name="Liimatainen K."/>
            <person name="Lipzen A."/>
            <person name="Lukacs Z."/>
            <person name="Mihaltcheva S."/>
            <person name="Morgado L.N."/>
            <person name="Niskanen T."/>
            <person name="Noordeloos M.E."/>
            <person name="Ohm R.A."/>
            <person name="Ortiz-Santana B."/>
            <person name="Ovrebo C."/>
            <person name="Racz N."/>
            <person name="Riley R."/>
            <person name="Savchenko A."/>
            <person name="Shiryaev A."/>
            <person name="Soop K."/>
            <person name="Spirin V."/>
            <person name="Szebenyi C."/>
            <person name="Tomsovsky M."/>
            <person name="Tulloss R.E."/>
            <person name="Uehling J."/>
            <person name="Grigoriev I.V."/>
            <person name="Vagvolgyi C."/>
            <person name="Papp T."/>
            <person name="Martin F.M."/>
            <person name="Miettinen O."/>
            <person name="Hibbett D.S."/>
            <person name="Nagy L.G."/>
        </authorList>
    </citation>
    <scope>NUCLEOTIDE SEQUENCE [LARGE SCALE GENOMIC DNA]</scope>
    <source>
        <strain evidence="1 2">FP101781</strain>
    </source>
</reference>
<feature type="non-terminal residue" evidence="1">
    <location>
        <position position="66"/>
    </location>
</feature>
<evidence type="ECO:0000313" key="1">
    <source>
        <dbReference type="EMBL" id="TEB22564.1"/>
    </source>
</evidence>
<dbReference type="AlphaFoldDB" id="A0A4Y7SLS9"/>
<evidence type="ECO:0000313" key="2">
    <source>
        <dbReference type="Proteomes" id="UP000298030"/>
    </source>
</evidence>
<organism evidence="1 2">
    <name type="scientific">Coprinellus micaceus</name>
    <name type="common">Glistening ink-cap mushroom</name>
    <name type="synonym">Coprinus micaceus</name>
    <dbReference type="NCBI Taxonomy" id="71717"/>
    <lineage>
        <taxon>Eukaryota</taxon>
        <taxon>Fungi</taxon>
        <taxon>Dikarya</taxon>
        <taxon>Basidiomycota</taxon>
        <taxon>Agaricomycotina</taxon>
        <taxon>Agaricomycetes</taxon>
        <taxon>Agaricomycetidae</taxon>
        <taxon>Agaricales</taxon>
        <taxon>Agaricineae</taxon>
        <taxon>Psathyrellaceae</taxon>
        <taxon>Coprinellus</taxon>
    </lineage>
</organism>
<keyword evidence="2" id="KW-1185">Reference proteome</keyword>
<accession>A0A4Y7SLS9</accession>
<dbReference type="EMBL" id="QPFP01000089">
    <property type="protein sequence ID" value="TEB22564.1"/>
    <property type="molecule type" value="Genomic_DNA"/>
</dbReference>
<name>A0A4Y7SLS9_COPMI</name>
<dbReference type="Proteomes" id="UP000298030">
    <property type="component" value="Unassembled WGS sequence"/>
</dbReference>
<sequence>MSTYRYLVLQERVARRRIASSFRTPTLHLEQVVFHHCAGRETRQYKSPAEVLGSKNVPSSRKIWAP</sequence>
<proteinExistence type="predicted"/>
<gene>
    <name evidence="1" type="ORF">FA13DRAFT_1740809</name>
</gene>
<protein>
    <submittedName>
        <fullName evidence="1">Uncharacterized protein</fullName>
    </submittedName>
</protein>
<comment type="caution">
    <text evidence="1">The sequence shown here is derived from an EMBL/GenBank/DDBJ whole genome shotgun (WGS) entry which is preliminary data.</text>
</comment>